<dbReference type="Proteomes" id="UP000002037">
    <property type="component" value="Unassembled WGS sequence"/>
</dbReference>
<dbReference type="InterPro" id="IPR001509">
    <property type="entry name" value="Epimerase_deHydtase"/>
</dbReference>
<dbReference type="RefSeq" id="XP_002547579.1">
    <property type="nucleotide sequence ID" value="XM_002547533.1"/>
</dbReference>
<dbReference type="OrthoDB" id="2735536at2759"/>
<dbReference type="InterPro" id="IPR050425">
    <property type="entry name" value="NAD(P)_dehydrat-like"/>
</dbReference>
<dbReference type="VEuPathDB" id="FungiDB:CTRG_01886"/>
<dbReference type="KEGG" id="ctp:CTRG_01886"/>
<dbReference type="SUPFAM" id="SSF51735">
    <property type="entry name" value="NAD(P)-binding Rossmann-fold domains"/>
    <property type="match status" value="1"/>
</dbReference>
<name>C5M7Q4_CANTT</name>
<dbReference type="PANTHER" id="PTHR10366:SF564">
    <property type="entry name" value="STEROL-4-ALPHA-CARBOXYLATE 3-DEHYDROGENASE, DECARBOXYLATING"/>
    <property type="match status" value="1"/>
</dbReference>
<evidence type="ECO:0000256" key="2">
    <source>
        <dbReference type="ARBA" id="ARBA00023445"/>
    </source>
</evidence>
<dbReference type="eggNOG" id="KOG1502">
    <property type="taxonomic scope" value="Eukaryota"/>
</dbReference>
<dbReference type="PANTHER" id="PTHR10366">
    <property type="entry name" value="NAD DEPENDENT EPIMERASE/DEHYDRATASE"/>
    <property type="match status" value="1"/>
</dbReference>
<keyword evidence="1" id="KW-0560">Oxidoreductase</keyword>
<dbReference type="CDD" id="cd05227">
    <property type="entry name" value="AR_SDR_e"/>
    <property type="match status" value="1"/>
</dbReference>
<protein>
    <recommendedName>
        <fullName evidence="3">NAD-dependent epimerase/dehydratase domain-containing protein</fullName>
    </recommendedName>
</protein>
<accession>C5M7Q4</accession>
<dbReference type="AlphaFoldDB" id="C5M7Q4"/>
<evidence type="ECO:0000259" key="3">
    <source>
        <dbReference type="Pfam" id="PF01370"/>
    </source>
</evidence>
<proteinExistence type="inferred from homology"/>
<dbReference type="FunFam" id="3.40.50.720:FF:000191">
    <property type="entry name" value="Methylglyoxal reductase (NADPH-dependent)"/>
    <property type="match status" value="1"/>
</dbReference>
<keyword evidence="5" id="KW-1185">Reference proteome</keyword>
<reference evidence="4 5" key="1">
    <citation type="journal article" date="2009" name="Nature">
        <title>Evolution of pathogenicity and sexual reproduction in eight Candida genomes.</title>
        <authorList>
            <person name="Butler G."/>
            <person name="Rasmussen M.D."/>
            <person name="Lin M.F."/>
            <person name="Santos M.A."/>
            <person name="Sakthikumar S."/>
            <person name="Munro C.A."/>
            <person name="Rheinbay E."/>
            <person name="Grabherr M."/>
            <person name="Forche A."/>
            <person name="Reedy J.L."/>
            <person name="Agrafioti I."/>
            <person name="Arnaud M.B."/>
            <person name="Bates S."/>
            <person name="Brown A.J."/>
            <person name="Brunke S."/>
            <person name="Costanzo M.C."/>
            <person name="Fitzpatrick D.A."/>
            <person name="de Groot P.W."/>
            <person name="Harris D."/>
            <person name="Hoyer L.L."/>
            <person name="Hube B."/>
            <person name="Klis F.M."/>
            <person name="Kodira C."/>
            <person name="Lennard N."/>
            <person name="Logue M.E."/>
            <person name="Martin R."/>
            <person name="Neiman A.M."/>
            <person name="Nikolaou E."/>
            <person name="Quail M.A."/>
            <person name="Quinn J."/>
            <person name="Santos M.C."/>
            <person name="Schmitzberger F.F."/>
            <person name="Sherlock G."/>
            <person name="Shah P."/>
            <person name="Silverstein K.A."/>
            <person name="Skrzypek M.S."/>
            <person name="Soll D."/>
            <person name="Staggs R."/>
            <person name="Stansfield I."/>
            <person name="Stumpf M.P."/>
            <person name="Sudbery P.E."/>
            <person name="Srikantha T."/>
            <person name="Zeng Q."/>
            <person name="Berman J."/>
            <person name="Berriman M."/>
            <person name="Heitman J."/>
            <person name="Gow N.A."/>
            <person name="Lorenz M.C."/>
            <person name="Birren B.W."/>
            <person name="Kellis M."/>
            <person name="Cuomo C.A."/>
        </authorList>
    </citation>
    <scope>NUCLEOTIDE SEQUENCE [LARGE SCALE GENOMIC DNA]</scope>
    <source>
        <strain evidence="5">ATCC MYA-3404 / T1</strain>
    </source>
</reference>
<dbReference type="HOGENOM" id="CLU_007383_9_2_1"/>
<comment type="similarity">
    <text evidence="2">Belongs to the NAD(P)-dependent epimerase/dehydratase family. Dihydroflavonol-4-reductase subfamily.</text>
</comment>
<evidence type="ECO:0000313" key="5">
    <source>
        <dbReference type="Proteomes" id="UP000002037"/>
    </source>
</evidence>
<dbReference type="GO" id="GO:0016616">
    <property type="term" value="F:oxidoreductase activity, acting on the CH-OH group of donors, NAD or NADP as acceptor"/>
    <property type="evidence" value="ECO:0007669"/>
    <property type="project" value="TreeGrafter"/>
</dbReference>
<dbReference type="Pfam" id="PF01370">
    <property type="entry name" value="Epimerase"/>
    <property type="match status" value="1"/>
</dbReference>
<dbReference type="Gene3D" id="3.40.50.720">
    <property type="entry name" value="NAD(P)-binding Rossmann-like Domain"/>
    <property type="match status" value="1"/>
</dbReference>
<dbReference type="EMBL" id="GG692396">
    <property type="protein sequence ID" value="EER35024.1"/>
    <property type="molecule type" value="Genomic_DNA"/>
</dbReference>
<sequence length="345" mass="38222">MATTTTVFVTGATGFIAQHIVIELLKNGYKVIGTVRSESKGDSLISNLKQYNIPNQENFKYEIVADISKPDAFDNALKSNQDISVFIHTASPFHFKAKDIKKELLEPAIEGTKNALNSIVNFAPEVKRVVITSSIAAVQTFGKLSNPNDVHNEESWDKISFEESCTDPFLGYIGSKKFAEKEAWDFINSNNVNFSLSVVNPAAVFGPQAFPITSSRELNTSSEEINKLLKLKPDDKVPDDKGAFIDVRDVAKAHLVAFEKDDAKGKRLLLVSGPYNSQAIINIVRNDFKSLDLVLPEGNPESGKLPIHSDRWDNEKTKKILGFDFIHLDECIHDSVQQILGDSLP</sequence>
<dbReference type="STRING" id="294747.C5M7Q4"/>
<feature type="domain" description="NAD-dependent epimerase/dehydratase" evidence="3">
    <location>
        <begin position="7"/>
        <end position="264"/>
    </location>
</feature>
<organism evidence="4 5">
    <name type="scientific">Candida tropicalis (strain ATCC MYA-3404 / T1)</name>
    <name type="common">Yeast</name>
    <dbReference type="NCBI Taxonomy" id="294747"/>
    <lineage>
        <taxon>Eukaryota</taxon>
        <taxon>Fungi</taxon>
        <taxon>Dikarya</taxon>
        <taxon>Ascomycota</taxon>
        <taxon>Saccharomycotina</taxon>
        <taxon>Pichiomycetes</taxon>
        <taxon>Debaryomycetaceae</taxon>
        <taxon>Candida/Lodderomyces clade</taxon>
        <taxon>Candida</taxon>
    </lineage>
</organism>
<evidence type="ECO:0000256" key="1">
    <source>
        <dbReference type="ARBA" id="ARBA00023002"/>
    </source>
</evidence>
<dbReference type="GeneID" id="8300150"/>
<evidence type="ECO:0000313" key="4">
    <source>
        <dbReference type="EMBL" id="EER35024.1"/>
    </source>
</evidence>
<gene>
    <name evidence="4" type="ORF">CTRG_01886</name>
</gene>
<dbReference type="InterPro" id="IPR036291">
    <property type="entry name" value="NAD(P)-bd_dom_sf"/>
</dbReference>